<feature type="domain" description="Histidine kinase" evidence="8">
    <location>
        <begin position="90"/>
        <end position="297"/>
    </location>
</feature>
<dbReference type="CDD" id="cd00082">
    <property type="entry name" value="HisKA"/>
    <property type="match status" value="1"/>
</dbReference>
<keyword evidence="7" id="KW-0175">Coiled coil</keyword>
<dbReference type="InterPro" id="IPR005467">
    <property type="entry name" value="His_kinase_dom"/>
</dbReference>
<organism evidence="9 10">
    <name type="scientific">Candidatus Nitrosotenuis uzonensis</name>
    <dbReference type="NCBI Taxonomy" id="1407055"/>
    <lineage>
        <taxon>Archaea</taxon>
        <taxon>Nitrososphaerota</taxon>
        <taxon>Candidatus Nitrosotenuis</taxon>
    </lineage>
</organism>
<gene>
    <name evidence="9" type="ORF">NUZ5A_50551</name>
</gene>
<dbReference type="SMART" id="SM00387">
    <property type="entry name" value="HATPase_c"/>
    <property type="match status" value="1"/>
</dbReference>
<dbReference type="InterPro" id="IPR036097">
    <property type="entry name" value="HisK_dim/P_sf"/>
</dbReference>
<evidence type="ECO:0000313" key="10">
    <source>
        <dbReference type="Proteomes" id="UP000655759"/>
    </source>
</evidence>
<dbReference type="RefSeq" id="WP_205099604.1">
    <property type="nucleotide sequence ID" value="NZ_CAJNAQ010000005.1"/>
</dbReference>
<evidence type="ECO:0000256" key="3">
    <source>
        <dbReference type="ARBA" id="ARBA00022741"/>
    </source>
</evidence>
<sequence>MPDQSPYFFIKEFSNEELMKILVAKIKELKESKADVESLNMKLQDNMAKLEELQQEIIQQRDNLKEEVRHKDEELLKAERLSAIGQLSARIAHDLRNPLNVISNTSKILRVKLEKHLDEKSSEQWARLDRAISRLSHQLEDVLDYVRIPKLKREKYSLSLICHDVIERIQMPSNISFHPPLKDATVFCDPEKMEIVFVNLMVNAIQAIGKDDGDISIEIFDDREDDSFVLINVSDSGPGVPQEIQDKIFEPLFTTKQVGTGLGLSSCKSIIMQHGGTISVQSSGKGATFTIRIPKNSDWDSMEARTNSVLASFS</sequence>
<dbReference type="InterPro" id="IPR004358">
    <property type="entry name" value="Sig_transdc_His_kin-like_C"/>
</dbReference>
<dbReference type="GO" id="GO:0005524">
    <property type="term" value="F:ATP binding"/>
    <property type="evidence" value="ECO:0007669"/>
    <property type="project" value="UniProtKB-KW"/>
</dbReference>
<evidence type="ECO:0000256" key="2">
    <source>
        <dbReference type="ARBA" id="ARBA00022679"/>
    </source>
</evidence>
<dbReference type="Proteomes" id="UP000655759">
    <property type="component" value="Unassembled WGS sequence"/>
</dbReference>
<evidence type="ECO:0000313" key="9">
    <source>
        <dbReference type="EMBL" id="CAE6496527.1"/>
    </source>
</evidence>
<protein>
    <submittedName>
        <fullName evidence="9">Histidine kinase</fullName>
    </submittedName>
</protein>
<dbReference type="SUPFAM" id="SSF47384">
    <property type="entry name" value="Homodimeric domain of signal transducing histidine kinase"/>
    <property type="match status" value="1"/>
</dbReference>
<comment type="caution">
    <text evidence="9">The sequence shown here is derived from an EMBL/GenBank/DDBJ whole genome shotgun (WGS) entry which is preliminary data.</text>
</comment>
<dbReference type="SUPFAM" id="SSF55874">
    <property type="entry name" value="ATPase domain of HSP90 chaperone/DNA topoisomerase II/histidine kinase"/>
    <property type="match status" value="1"/>
</dbReference>
<keyword evidence="1" id="KW-0597">Phosphoprotein</keyword>
<keyword evidence="6" id="KW-0902">Two-component regulatory system</keyword>
<dbReference type="PANTHER" id="PTHR43065:SF10">
    <property type="entry name" value="PEROXIDE STRESS-ACTIVATED HISTIDINE KINASE MAK3"/>
    <property type="match status" value="1"/>
</dbReference>
<keyword evidence="2" id="KW-0808">Transferase</keyword>
<dbReference type="InterPro" id="IPR036890">
    <property type="entry name" value="HATPase_C_sf"/>
</dbReference>
<dbReference type="Gene3D" id="3.30.565.10">
    <property type="entry name" value="Histidine kinase-like ATPase, C-terminal domain"/>
    <property type="match status" value="1"/>
</dbReference>
<dbReference type="AlphaFoldDB" id="A0A812EZR3"/>
<keyword evidence="5" id="KW-0067">ATP-binding</keyword>
<dbReference type="Gene3D" id="1.10.287.130">
    <property type="match status" value="1"/>
</dbReference>
<feature type="coiled-coil region" evidence="7">
    <location>
        <begin position="19"/>
        <end position="81"/>
    </location>
</feature>
<accession>A0A812EZR3</accession>
<evidence type="ECO:0000256" key="7">
    <source>
        <dbReference type="SAM" id="Coils"/>
    </source>
</evidence>
<evidence type="ECO:0000256" key="4">
    <source>
        <dbReference type="ARBA" id="ARBA00022777"/>
    </source>
</evidence>
<proteinExistence type="predicted"/>
<dbReference type="SMART" id="SM00388">
    <property type="entry name" value="HisKA"/>
    <property type="match status" value="1"/>
</dbReference>
<dbReference type="GO" id="GO:0000155">
    <property type="term" value="F:phosphorelay sensor kinase activity"/>
    <property type="evidence" value="ECO:0007669"/>
    <property type="project" value="InterPro"/>
</dbReference>
<name>A0A812EZR3_9ARCH</name>
<evidence type="ECO:0000256" key="1">
    <source>
        <dbReference type="ARBA" id="ARBA00022553"/>
    </source>
</evidence>
<evidence type="ECO:0000256" key="5">
    <source>
        <dbReference type="ARBA" id="ARBA00022840"/>
    </source>
</evidence>
<dbReference type="InterPro" id="IPR003661">
    <property type="entry name" value="HisK_dim/P_dom"/>
</dbReference>
<keyword evidence="4 9" id="KW-0418">Kinase</keyword>
<dbReference type="PANTHER" id="PTHR43065">
    <property type="entry name" value="SENSOR HISTIDINE KINASE"/>
    <property type="match status" value="1"/>
</dbReference>
<dbReference type="Pfam" id="PF02518">
    <property type="entry name" value="HATPase_c"/>
    <property type="match status" value="1"/>
</dbReference>
<evidence type="ECO:0000256" key="6">
    <source>
        <dbReference type="ARBA" id="ARBA00023012"/>
    </source>
</evidence>
<dbReference type="InterPro" id="IPR003594">
    <property type="entry name" value="HATPase_dom"/>
</dbReference>
<dbReference type="EMBL" id="CAJNAQ010000005">
    <property type="protein sequence ID" value="CAE6496527.1"/>
    <property type="molecule type" value="Genomic_DNA"/>
</dbReference>
<reference evidence="9" key="1">
    <citation type="submission" date="2021-02" db="EMBL/GenBank/DDBJ databases">
        <authorList>
            <person name="Han P."/>
        </authorList>
    </citation>
    <scope>NUCLEOTIDE SEQUENCE</scope>
    <source>
        <strain evidence="9">Candidatus Nitrosotenuis uzonensis 5A</strain>
    </source>
</reference>
<keyword evidence="3" id="KW-0547">Nucleotide-binding</keyword>
<dbReference type="PRINTS" id="PR00344">
    <property type="entry name" value="BCTRLSENSOR"/>
</dbReference>
<dbReference type="Pfam" id="PF00512">
    <property type="entry name" value="HisKA"/>
    <property type="match status" value="1"/>
</dbReference>
<dbReference type="PROSITE" id="PS50109">
    <property type="entry name" value="HIS_KIN"/>
    <property type="match status" value="1"/>
</dbReference>
<evidence type="ECO:0000259" key="8">
    <source>
        <dbReference type="PROSITE" id="PS50109"/>
    </source>
</evidence>